<name>A0A6V7U0C5_MELEN</name>
<evidence type="ECO:0000313" key="1">
    <source>
        <dbReference type="EMBL" id="CAD2140902.1"/>
    </source>
</evidence>
<accession>A0A6V7U0C5</accession>
<evidence type="ECO:0000313" key="2">
    <source>
        <dbReference type="Proteomes" id="UP000580250"/>
    </source>
</evidence>
<dbReference type="AlphaFoldDB" id="A0A6V7U0C5"/>
<reference evidence="1 2" key="1">
    <citation type="submission" date="2020-08" db="EMBL/GenBank/DDBJ databases">
        <authorList>
            <person name="Koutsovoulos G."/>
            <person name="Danchin GJ E."/>
        </authorList>
    </citation>
    <scope>NUCLEOTIDE SEQUENCE [LARGE SCALE GENOMIC DNA]</scope>
</reference>
<protein>
    <submittedName>
        <fullName evidence="1">Uncharacterized protein</fullName>
    </submittedName>
</protein>
<comment type="caution">
    <text evidence="1">The sequence shown here is derived from an EMBL/GenBank/DDBJ whole genome shotgun (WGS) entry which is preliminary data.</text>
</comment>
<gene>
    <name evidence="1" type="ORF">MENT_LOCUS6671</name>
</gene>
<proteinExistence type="predicted"/>
<dbReference type="EMBL" id="CAJEWN010000026">
    <property type="protein sequence ID" value="CAD2140902.1"/>
    <property type="molecule type" value="Genomic_DNA"/>
</dbReference>
<sequence>MQIFFSVTLEKMSNSCNKIIFFLLYILLFFVKLNNNGFNLCPFYHYDYCYTFRCQSSKYVHQCY</sequence>
<organism evidence="1 2">
    <name type="scientific">Meloidogyne enterolobii</name>
    <name type="common">Root-knot nematode worm</name>
    <name type="synonym">Meloidogyne mayaguensis</name>
    <dbReference type="NCBI Taxonomy" id="390850"/>
    <lineage>
        <taxon>Eukaryota</taxon>
        <taxon>Metazoa</taxon>
        <taxon>Ecdysozoa</taxon>
        <taxon>Nematoda</taxon>
        <taxon>Chromadorea</taxon>
        <taxon>Rhabditida</taxon>
        <taxon>Tylenchina</taxon>
        <taxon>Tylenchomorpha</taxon>
        <taxon>Tylenchoidea</taxon>
        <taxon>Meloidogynidae</taxon>
        <taxon>Meloidogyninae</taxon>
        <taxon>Meloidogyne</taxon>
    </lineage>
</organism>
<dbReference type="Proteomes" id="UP000580250">
    <property type="component" value="Unassembled WGS sequence"/>
</dbReference>